<keyword evidence="1 2" id="KW-0436">Ligase</keyword>
<evidence type="ECO:0000313" key="6">
    <source>
        <dbReference type="Proteomes" id="UP000310334"/>
    </source>
</evidence>
<dbReference type="InterPro" id="IPR055398">
    <property type="entry name" value="Rossmann-like_BshC"/>
</dbReference>
<evidence type="ECO:0000313" key="5">
    <source>
        <dbReference type="EMBL" id="THF83105.1"/>
    </source>
</evidence>
<feature type="domain" description="Bacillithiol biosynthesis BshC N-terminal Rossmann-like" evidence="3">
    <location>
        <begin position="32"/>
        <end position="412"/>
    </location>
</feature>
<proteinExistence type="inferred from homology"/>
<reference evidence="5 6" key="1">
    <citation type="submission" date="2019-04" db="EMBL/GenBank/DDBJ databases">
        <title>Bacillus sediminilitoris sp. nov., isolated from a tidal flat sediment on the East China Sea.</title>
        <authorList>
            <person name="Wei Y."/>
            <person name="Mao H."/>
            <person name="Fang J."/>
        </authorList>
    </citation>
    <scope>NUCLEOTIDE SEQUENCE [LARGE SCALE GENOMIC DNA]</scope>
    <source>
        <strain evidence="5 6">DSL-17</strain>
    </source>
</reference>
<evidence type="ECO:0000259" key="4">
    <source>
        <dbReference type="Pfam" id="PF24850"/>
    </source>
</evidence>
<keyword evidence="6" id="KW-1185">Reference proteome</keyword>
<evidence type="ECO:0000256" key="2">
    <source>
        <dbReference type="HAMAP-Rule" id="MF_01867"/>
    </source>
</evidence>
<comment type="caution">
    <text evidence="5">The sequence shown here is derived from an EMBL/GenBank/DDBJ whole genome shotgun (WGS) entry which is preliminary data.</text>
</comment>
<name>A0A4S4C783_9BACI</name>
<dbReference type="PIRSF" id="PIRSF012535">
    <property type="entry name" value="UCP012535"/>
    <property type="match status" value="1"/>
</dbReference>
<comment type="function">
    <text evidence="2">Involved in bacillithiol (BSH) biosynthesis. May catalyze the last step of the pathway, the addition of cysteine to glucosamine malate (GlcN-Mal) to generate BSH.</text>
</comment>
<comment type="similarity">
    <text evidence="2">Belongs to the BshC family.</text>
</comment>
<gene>
    <name evidence="2 5" type="primary">bshC</name>
    <name evidence="5" type="ORF">E6W99_01690</name>
</gene>
<dbReference type="NCBIfam" id="TIGR03998">
    <property type="entry name" value="thiol_BshC"/>
    <property type="match status" value="1"/>
</dbReference>
<dbReference type="Proteomes" id="UP000310334">
    <property type="component" value="Unassembled WGS sequence"/>
</dbReference>
<feature type="domain" description="Bacillithiol biosynthesis BshC C-terminal coiled-coil" evidence="4">
    <location>
        <begin position="414"/>
        <end position="573"/>
    </location>
</feature>
<dbReference type="GO" id="GO:0016874">
    <property type="term" value="F:ligase activity"/>
    <property type="evidence" value="ECO:0007669"/>
    <property type="project" value="UniProtKB-UniRule"/>
</dbReference>
<evidence type="ECO:0000256" key="1">
    <source>
        <dbReference type="ARBA" id="ARBA00022598"/>
    </source>
</evidence>
<dbReference type="EC" id="6.-.-.-" evidence="2"/>
<evidence type="ECO:0000259" key="3">
    <source>
        <dbReference type="Pfam" id="PF10079"/>
    </source>
</evidence>
<dbReference type="Pfam" id="PF10079">
    <property type="entry name" value="Rossmann-like_BshC"/>
    <property type="match status" value="1"/>
</dbReference>
<dbReference type="HAMAP" id="MF_01867">
    <property type="entry name" value="BshC"/>
    <property type="match status" value="1"/>
</dbReference>
<dbReference type="InterPro" id="IPR055399">
    <property type="entry name" value="CC_BshC"/>
</dbReference>
<accession>A0A4S4C783</accession>
<dbReference type="OrthoDB" id="9765151at2"/>
<protein>
    <recommendedName>
        <fullName evidence="2">Putative cysteine ligase BshC</fullName>
        <ecNumber evidence="2">6.-.-.-</ecNumber>
    </recommendedName>
</protein>
<organism evidence="5 6">
    <name type="scientific">Metabacillus sediminilitoris</name>
    <dbReference type="NCBI Taxonomy" id="2567941"/>
    <lineage>
        <taxon>Bacteria</taxon>
        <taxon>Bacillati</taxon>
        <taxon>Bacillota</taxon>
        <taxon>Bacilli</taxon>
        <taxon>Bacillales</taxon>
        <taxon>Bacillaceae</taxon>
        <taxon>Metabacillus</taxon>
    </lineage>
</organism>
<dbReference type="EMBL" id="SSNT01000001">
    <property type="protein sequence ID" value="THF83105.1"/>
    <property type="molecule type" value="Genomic_DNA"/>
</dbReference>
<dbReference type="InterPro" id="IPR011199">
    <property type="entry name" value="Bacillithiol_biosynth_BshC"/>
</dbReference>
<sequence>MRGMLSKVFLFQSYKCYTQPCYYINPERKIYMEILELSLRSSNQFMNDLTDQNLKNDLFFDYNIHSKEVFQNRAADLKNRSFQREEISAYLKQYAKRFSANHEKTIENIEKLKHPESVVVIGGQQAGLLTGPLYTIHKIISIIVLARKEEEELGIPVIPIFWIAGEDHDFAEINHIFTAKDKVPKKLTIKDAPLKKQSVSELILTQQKTLEWIEDVFETFGETDHSNYLLDQLSNCVKQSNTYVEFFEHVIMSLFKNEGLVLVNSGDPGLRQLEKSCFQSILEHNSRIYDAVKMQQQEMRAQNYNPIIEMSENSANLFYHHEGERFLLERQNDSEFVVTDIGLTMSKAQLFDVIETNPQNLSNNVVTRPIMQEYLFPTLAFIAGPGEVTYWAELKKVFSTLDMKMPPVLPRLTITLLERPIERNLNETNLMLDEVLHEGVEKAIESFLKSVSPIDMNPLVDEAKNKIADIHECLIHEALKIDASLEPMLKKNGVFIQEQLNFLLHSVEKRKRQLHDVHLSKFKSIELSLCPNIQPQERMWNVYYYLNRFGPDFVGELLNLSYSFNNKHKVVKI</sequence>
<dbReference type="AlphaFoldDB" id="A0A4S4C783"/>
<dbReference type="Pfam" id="PF24850">
    <property type="entry name" value="CC_BshC"/>
    <property type="match status" value="1"/>
</dbReference>